<comment type="similarity">
    <text evidence="2 12">Belongs to the metallo-dependent hydrolases superfamily. ATZ/TRZ family.</text>
</comment>
<reference evidence="14 16" key="1">
    <citation type="journal article" date="2016" name="PLoS ONE">
        <title>Sequence Assembly of Yarrowia lipolytica Strain W29/CLIB89 Shows Transposable Element Diversity.</title>
        <authorList>
            <person name="Magnan C."/>
            <person name="Yu J."/>
            <person name="Chang I."/>
            <person name="Jahn E."/>
            <person name="Kanomata Y."/>
            <person name="Wu J."/>
            <person name="Zeller M."/>
            <person name="Oakes M."/>
            <person name="Baldi P."/>
            <person name="Sandmeyer S."/>
        </authorList>
    </citation>
    <scope>NUCLEOTIDE SEQUENCE [LARGE SCALE GENOMIC DNA]</scope>
    <source>
        <strain evidence="14">CLIB89</strain>
        <strain evidence="16">CLIB89(W29)</strain>
    </source>
</reference>
<comment type="catalytic activity">
    <reaction evidence="12">
        <text>guanine + H2O + H(+) = xanthine + NH4(+)</text>
        <dbReference type="Rhea" id="RHEA:14665"/>
        <dbReference type="ChEBI" id="CHEBI:15377"/>
        <dbReference type="ChEBI" id="CHEBI:15378"/>
        <dbReference type="ChEBI" id="CHEBI:16235"/>
        <dbReference type="ChEBI" id="CHEBI:17712"/>
        <dbReference type="ChEBI" id="CHEBI:28938"/>
        <dbReference type="EC" id="3.5.4.3"/>
    </reaction>
</comment>
<dbReference type="Proteomes" id="UP000182444">
    <property type="component" value="Chromosome 1E"/>
</dbReference>
<comment type="subunit">
    <text evidence="3">Homodimer.</text>
</comment>
<dbReference type="GO" id="GO:0008892">
    <property type="term" value="F:guanine deaminase activity"/>
    <property type="evidence" value="ECO:0007669"/>
    <property type="project" value="UniProtKB-UniRule"/>
</dbReference>
<dbReference type="Proteomes" id="UP000256601">
    <property type="component" value="Unassembled WGS sequence"/>
</dbReference>
<dbReference type="RefSeq" id="XP_504395.1">
    <property type="nucleotide sequence ID" value="XM_504395.1"/>
</dbReference>
<protein>
    <recommendedName>
        <fullName evidence="5 12">Guanine deaminase</fullName>
        <shortName evidence="12">Guanase</shortName>
        <ecNumber evidence="4 12">3.5.4.3</ecNumber>
    </recommendedName>
    <alternativeName>
        <fullName evidence="11 12">Guanine aminohydrolase</fullName>
    </alternativeName>
</protein>
<name>A0A1D8NJZ5_YARLL</name>
<evidence type="ECO:0000256" key="9">
    <source>
        <dbReference type="ARBA" id="ARBA00022833"/>
    </source>
</evidence>
<dbReference type="GO" id="GO:0005829">
    <property type="term" value="C:cytosol"/>
    <property type="evidence" value="ECO:0007669"/>
    <property type="project" value="TreeGrafter"/>
</dbReference>
<evidence type="ECO:0000259" key="13">
    <source>
        <dbReference type="Pfam" id="PF01979"/>
    </source>
</evidence>
<dbReference type="OMA" id="CVHMNDS"/>
<evidence type="ECO:0000256" key="10">
    <source>
        <dbReference type="ARBA" id="ARBA00056079"/>
    </source>
</evidence>
<dbReference type="InterPro" id="IPR032466">
    <property type="entry name" value="Metal_Hydrolase"/>
</dbReference>
<comment type="cofactor">
    <cofactor evidence="12">
        <name>Zn(2+)</name>
        <dbReference type="ChEBI" id="CHEBI:29105"/>
    </cofactor>
    <text evidence="12">Binds 1 zinc ion per subunit.</text>
</comment>
<evidence type="ECO:0000313" key="16">
    <source>
        <dbReference type="Proteomes" id="UP000182444"/>
    </source>
</evidence>
<evidence type="ECO:0000256" key="3">
    <source>
        <dbReference type="ARBA" id="ARBA00011738"/>
    </source>
</evidence>
<evidence type="ECO:0000313" key="14">
    <source>
        <dbReference type="EMBL" id="AOW05960.1"/>
    </source>
</evidence>
<dbReference type="EMBL" id="KZ858970">
    <property type="protein sequence ID" value="RDW26994.1"/>
    <property type="molecule type" value="Genomic_DNA"/>
</dbReference>
<keyword evidence="9 12" id="KW-0862">Zinc</keyword>
<dbReference type="UniPathway" id="UPA00603">
    <property type="reaction ID" value="UER00660"/>
</dbReference>
<evidence type="ECO:0000256" key="1">
    <source>
        <dbReference type="ARBA" id="ARBA00004984"/>
    </source>
</evidence>
<keyword evidence="6" id="KW-0597">Phosphoprotein</keyword>
<evidence type="ECO:0000256" key="11">
    <source>
        <dbReference type="ARBA" id="ARBA00083147"/>
    </source>
</evidence>
<dbReference type="NCBIfam" id="TIGR02967">
    <property type="entry name" value="guan_deamin"/>
    <property type="match status" value="1"/>
</dbReference>
<dbReference type="Pfam" id="PF01979">
    <property type="entry name" value="Amidohydro_1"/>
    <property type="match status" value="1"/>
</dbReference>
<dbReference type="InterPro" id="IPR011059">
    <property type="entry name" value="Metal-dep_hydrolase_composite"/>
</dbReference>
<dbReference type="Gene3D" id="3.20.20.140">
    <property type="entry name" value="Metal-dependent hydrolases"/>
    <property type="match status" value="1"/>
</dbReference>
<dbReference type="EC" id="3.5.4.3" evidence="4 12"/>
<evidence type="ECO:0000256" key="8">
    <source>
        <dbReference type="ARBA" id="ARBA00022801"/>
    </source>
</evidence>
<dbReference type="AlphaFoldDB" id="A0A1D8NJZ5"/>
<dbReference type="Gene3D" id="2.30.40.10">
    <property type="entry name" value="Urease, subunit C, domain 1"/>
    <property type="match status" value="1"/>
</dbReference>
<dbReference type="VEuPathDB" id="FungiDB:YALI0_E25740g"/>
<dbReference type="EMBL" id="CP017557">
    <property type="protein sequence ID" value="AOW05960.1"/>
    <property type="molecule type" value="Genomic_DNA"/>
</dbReference>
<evidence type="ECO:0000313" key="15">
    <source>
        <dbReference type="EMBL" id="RDW26994.1"/>
    </source>
</evidence>
<dbReference type="GO" id="GO:0008270">
    <property type="term" value="F:zinc ion binding"/>
    <property type="evidence" value="ECO:0007669"/>
    <property type="project" value="UniProtKB-UniRule"/>
</dbReference>
<evidence type="ECO:0000256" key="6">
    <source>
        <dbReference type="ARBA" id="ARBA00022553"/>
    </source>
</evidence>
<keyword evidence="7 12" id="KW-0479">Metal-binding</keyword>
<dbReference type="KEGG" id="yli:2912608"/>
<evidence type="ECO:0000256" key="2">
    <source>
        <dbReference type="ARBA" id="ARBA00006745"/>
    </source>
</evidence>
<dbReference type="PANTHER" id="PTHR11271:SF6">
    <property type="entry name" value="GUANINE DEAMINASE"/>
    <property type="match status" value="1"/>
</dbReference>
<comment type="pathway">
    <text evidence="1 12">Purine metabolism; guanine degradation; xanthine from guanine: step 1/1.</text>
</comment>
<proteinExistence type="inferred from homology"/>
<reference evidence="15 17" key="2">
    <citation type="submission" date="2018-07" db="EMBL/GenBank/DDBJ databases">
        <title>Draft Genome Assemblies for Five Robust Yarrowia lipolytica Strains Exhibiting High Lipid Production and Pentose Sugar Utilization and Sugar Alcohol Secretion from Undetoxified Lignocellulosic Biomass Hydrolysates.</title>
        <authorList>
            <consortium name="DOE Joint Genome Institute"/>
            <person name="Walker C."/>
            <person name="Ryu S."/>
            <person name="Na H."/>
            <person name="Zane M."/>
            <person name="LaButti K."/>
            <person name="Lipzen A."/>
            <person name="Haridas S."/>
            <person name="Barry K."/>
            <person name="Grigoriev I.V."/>
            <person name="Quarterman J."/>
            <person name="Slininger P."/>
            <person name="Dien B."/>
            <person name="Trinh C.T."/>
        </authorList>
    </citation>
    <scope>NUCLEOTIDE SEQUENCE [LARGE SCALE GENOMIC DNA]</scope>
    <source>
        <strain evidence="15 17">YB392</strain>
    </source>
</reference>
<evidence type="ECO:0000256" key="5">
    <source>
        <dbReference type="ARBA" id="ARBA00014514"/>
    </source>
</evidence>
<dbReference type="OrthoDB" id="194468at2759"/>
<gene>
    <name evidence="15" type="ORF">B0I71DRAFT_129851</name>
    <name evidence="14" type="ORF">YALI1_E30496g</name>
</gene>
<dbReference type="VEuPathDB" id="FungiDB:YALI1_E30496g"/>
<organism evidence="14 16">
    <name type="scientific">Yarrowia lipolytica</name>
    <name type="common">Candida lipolytica</name>
    <dbReference type="NCBI Taxonomy" id="4952"/>
    <lineage>
        <taxon>Eukaryota</taxon>
        <taxon>Fungi</taxon>
        <taxon>Dikarya</taxon>
        <taxon>Ascomycota</taxon>
        <taxon>Saccharomycotina</taxon>
        <taxon>Dipodascomycetes</taxon>
        <taxon>Dipodascales</taxon>
        <taxon>Dipodascales incertae sedis</taxon>
        <taxon>Yarrowia</taxon>
    </lineage>
</organism>
<dbReference type="FunFam" id="3.20.20.140:FF:000021">
    <property type="entry name" value="Guanine deaminase"/>
    <property type="match status" value="1"/>
</dbReference>
<dbReference type="InterPro" id="IPR051607">
    <property type="entry name" value="Metallo-dep_hydrolases"/>
</dbReference>
<evidence type="ECO:0000256" key="12">
    <source>
        <dbReference type="RuleBase" id="RU366009"/>
    </source>
</evidence>
<keyword evidence="8 12" id="KW-0378">Hydrolase</keyword>
<dbReference type="eggNOG" id="KOG3968">
    <property type="taxonomic scope" value="Eukaryota"/>
</dbReference>
<sequence length="451" mass="49938">MTASNTTVFFGAIVNPARRALEYLPQAAIGVREGEIVFFDRHAESASASAATHNIKNFDTVDLSKTTSFLFPGFIDTHIHAPQYPNSGIFGKTTLLDWLTTYTFPLESSLKDPKIAQDVYSRVVKKTLANGTTTAAYYATVHVESTKKLADICLSQGQRALVGRVCMDQNTPDYYRDASVEEAKKSDREVVEYIQSLNKPDRILPIITPRFAPSCTGEIMSWQGDYAQKNNLHIQTHISENKGEIAWVKELYPACKSYADTYHQHGLLTEKTLLAHAIYLTDEELNLVEQQKCGLSHCPISNSSLTSGEFHARKILDRNIPFGLGTDVSGGYAPSILSTARHGLLVSRHVAMKSENDADKLSVDEVLYLATLGGAEALKLDSKIGSFEVGKKFDAQQIDLETNGSPVDIFDWELPISEGNKLENLVHKWLFNGDDRNTSTVWVNGDKVVTK</sequence>
<dbReference type="SUPFAM" id="SSF51556">
    <property type="entry name" value="Metallo-dependent hydrolases"/>
    <property type="match status" value="1"/>
</dbReference>
<evidence type="ECO:0000256" key="4">
    <source>
        <dbReference type="ARBA" id="ARBA00012781"/>
    </source>
</evidence>
<evidence type="ECO:0000313" key="17">
    <source>
        <dbReference type="Proteomes" id="UP000256601"/>
    </source>
</evidence>
<comment type="function">
    <text evidence="10 12">Catalyzes the hydrolytic deamination of guanine, producing xanthine and ammonia.</text>
</comment>
<feature type="domain" description="Amidohydrolase-related" evidence="13">
    <location>
        <begin position="69"/>
        <end position="447"/>
    </location>
</feature>
<dbReference type="GO" id="GO:0006147">
    <property type="term" value="P:guanine catabolic process"/>
    <property type="evidence" value="ECO:0007669"/>
    <property type="project" value="UniProtKB-UniRule"/>
</dbReference>
<dbReference type="PANTHER" id="PTHR11271">
    <property type="entry name" value="GUANINE DEAMINASE"/>
    <property type="match status" value="1"/>
</dbReference>
<dbReference type="GeneID" id="2912608"/>
<dbReference type="InterPro" id="IPR014311">
    <property type="entry name" value="Guanine_deaminase"/>
</dbReference>
<accession>A0A1D8NJZ5</accession>
<evidence type="ECO:0000256" key="7">
    <source>
        <dbReference type="ARBA" id="ARBA00022723"/>
    </source>
</evidence>
<dbReference type="InterPro" id="IPR006680">
    <property type="entry name" value="Amidohydro-rel"/>
</dbReference>